<dbReference type="Pfam" id="PF16574">
    <property type="entry name" value="CEP209_CC5"/>
    <property type="match status" value="1"/>
</dbReference>
<dbReference type="GO" id="GO:0097711">
    <property type="term" value="P:ciliary basal body-plasma membrane docking"/>
    <property type="evidence" value="ECO:0007669"/>
    <property type="project" value="TreeGrafter"/>
</dbReference>
<reference evidence="10" key="2">
    <citation type="submission" date="2025-08" db="UniProtKB">
        <authorList>
            <consortium name="Ensembl"/>
        </authorList>
    </citation>
    <scope>IDENTIFICATION</scope>
</reference>
<keyword evidence="5 8" id="KW-0175">Coiled coil</keyword>
<keyword evidence="6" id="KW-0206">Cytoskeleton</keyword>
<feature type="coiled-coil region" evidence="8">
    <location>
        <begin position="1029"/>
        <end position="1273"/>
    </location>
</feature>
<evidence type="ECO:0000256" key="6">
    <source>
        <dbReference type="ARBA" id="ARBA00023212"/>
    </source>
</evidence>
<evidence type="ECO:0000313" key="11">
    <source>
        <dbReference type="Proteomes" id="UP000007875"/>
    </source>
</evidence>
<keyword evidence="7" id="KW-0966">Cell projection</keyword>
<evidence type="ECO:0000256" key="5">
    <source>
        <dbReference type="ARBA" id="ARBA00023054"/>
    </source>
</evidence>
<evidence type="ECO:0000256" key="8">
    <source>
        <dbReference type="SAM" id="Coils"/>
    </source>
</evidence>
<feature type="coiled-coil region" evidence="8">
    <location>
        <begin position="846"/>
        <end position="887"/>
    </location>
</feature>
<dbReference type="Ensembl" id="ENSCSAVT00000010983.1">
    <property type="protein sequence ID" value="ENSCSAVP00000010852.1"/>
    <property type="gene ID" value="ENSCSAVG00000006359.1"/>
</dbReference>
<evidence type="ECO:0000256" key="7">
    <source>
        <dbReference type="ARBA" id="ARBA00023273"/>
    </source>
</evidence>
<evidence type="ECO:0000259" key="9">
    <source>
        <dbReference type="Pfam" id="PF16574"/>
    </source>
</evidence>
<protein>
    <recommendedName>
        <fullName evidence="9">Centrosomal protein of 290kDa coiled-coil region domain-containing protein</fullName>
    </recommendedName>
</protein>
<feature type="coiled-coil region" evidence="8">
    <location>
        <begin position="609"/>
        <end position="747"/>
    </location>
</feature>
<dbReference type="GO" id="GO:0034451">
    <property type="term" value="C:centriolar satellite"/>
    <property type="evidence" value="ECO:0007669"/>
    <property type="project" value="TreeGrafter"/>
</dbReference>
<keyword evidence="4" id="KW-0970">Cilium biogenesis/degradation</keyword>
<evidence type="ECO:0000256" key="2">
    <source>
        <dbReference type="ARBA" id="ARBA00004300"/>
    </source>
</evidence>
<dbReference type="InterPro" id="IPR032321">
    <property type="entry name" value="Cep209_CC5"/>
</dbReference>
<keyword evidence="11" id="KW-1185">Reference proteome</keyword>
<name>H2YZU0_CIOSA</name>
<evidence type="ECO:0000256" key="1">
    <source>
        <dbReference type="ARBA" id="ARBA00004120"/>
    </source>
</evidence>
<comment type="subcellular location">
    <subcellularLocation>
        <location evidence="1">Cytoplasm</location>
        <location evidence="1">Cytoskeleton</location>
        <location evidence="1">Cilium basal body</location>
    </subcellularLocation>
    <subcellularLocation>
        <location evidence="2">Cytoplasm</location>
        <location evidence="2">Cytoskeleton</location>
        <location evidence="2">Microtubule organizing center</location>
        <location evidence="2">Centrosome</location>
    </subcellularLocation>
</comment>
<reference evidence="10" key="3">
    <citation type="submission" date="2025-09" db="UniProtKB">
        <authorList>
            <consortium name="Ensembl"/>
        </authorList>
    </citation>
    <scope>IDENTIFICATION</scope>
</reference>
<sequence>QVTILEMKELNERQRADHATRMYNKLKSSLQDLENRNLELDQKFNELTRMNMEGQKTERDLRDELSEVVPKSVSDADRRKMALLEEDLVKTKLKMSKLQDIAEISRNQLMSVQSQQQARERELKSLRQQLNDFQQQTDEHALIGQLHHQVLTLQASEAEAERKLNISKQNITKFKAQVFRAEKLNEKDDTIYLTRTECNNKIRNLRRTIQSLRQQFSGALPLAQQEKFATSMMRLREDKRMMQEEIQKMRIDRGRLEDQLMEVEVKSKGLDDLRRAIEDKRGTEQITEWCRKMDTIRLQDMKLQRQVTRQNEQIAYQERLNNQHEVTISGLEEDIVQMLKVQEDHQVEWESREAELERLLDQFQSQQREINKRAKKLEDFSEILPPTTLPLDAQLSKALQTIKVQRQTMTNLQAQIKNLELESDRLKDVRHTLESDVTSRDRIINQLRLHMPTSAVVSQPIVQQLKIATNTIETLKKRLAAKEDSLERYKELLDESRRDHEMMAAAHERDMLTMQNKIHVKTDDAFTKFKQAATSAIQPQGKPPTPAELQHLNELEEMVREQDAAMSALMERVRSSNREISGHKRALMDARKQHDAEKNKIHEDHETLLNVIRTKLAKKHRKVEELTKELEVTSAELTRQKESNSRAPATSMKNLVARLKEELQEKEKQQQQLSHALKELRQDLVQQAQENIRAASATERDAHNVTTLVEKKTSHYKDEIEDLKDQIAQFRRNLKKSEKTESTLKSELHKALEDGEKRLQVIQRWQKNSKNICSQKQKKLKKYLFPKTKKLKKYLFPKTKKLKKYLFSKAKKLKKYLFPKNKKNSKNICSQKQKNSKNILAKWDAKKQWQNKVETLKTKLQEKENAIVALEKQISTLRASNTRLEREKLRKPLGPPIHSNSTEHAVTPSDQVVRKHLHTIEDLSRRLHEVGEENSDLRKMTTLPHNQVITEMKVKNEKLSEQLEAMQKEILIAEKDESMTSQLQERENRLQGRVLQLASENTEMQFEIEQIKLDVPRLKERVDYQQRFIDLLKSEKRELEQRIERIKLQKKVRYGKTIPELEKTVVLMKKVVERVQRENDQLKKAPGVVSNQLLEQLKLENQILKNRIDEMTQQIGGQLSMRYESKTQSVEKLVRENEKLRKDLDRQATTRDKIRDAKQNLQKSHITRLTVARLENEKEELSHMIKLTNQKLGDEKGPEENSVKAENVRINTEMLVLRKENSHLANEVARMREELSHFDGEFFDEIEDLKFNYSESVKKNVAYEEQLRALSQQFGIAIQLP</sequence>
<feature type="coiled-coil region" evidence="8">
    <location>
        <begin position="81"/>
        <end position="266"/>
    </location>
</feature>
<dbReference type="Gene3D" id="1.20.1170.10">
    <property type="match status" value="1"/>
</dbReference>
<keyword evidence="3" id="KW-0963">Cytoplasm</keyword>
<evidence type="ECO:0000256" key="4">
    <source>
        <dbReference type="ARBA" id="ARBA00022794"/>
    </source>
</evidence>
<accession>H2YZU0</accession>
<reference evidence="11" key="1">
    <citation type="submission" date="2003-08" db="EMBL/GenBank/DDBJ databases">
        <authorList>
            <person name="Birren B."/>
            <person name="Nusbaum C."/>
            <person name="Abebe A."/>
            <person name="Abouelleil A."/>
            <person name="Adekoya E."/>
            <person name="Ait-zahra M."/>
            <person name="Allen N."/>
            <person name="Allen T."/>
            <person name="An P."/>
            <person name="Anderson M."/>
            <person name="Anderson S."/>
            <person name="Arachchi H."/>
            <person name="Armbruster J."/>
            <person name="Bachantsang P."/>
            <person name="Baldwin J."/>
            <person name="Barry A."/>
            <person name="Bayul T."/>
            <person name="Blitshsteyn B."/>
            <person name="Bloom T."/>
            <person name="Blye J."/>
            <person name="Boguslavskiy L."/>
            <person name="Borowsky M."/>
            <person name="Boukhgalter B."/>
            <person name="Brunache A."/>
            <person name="Butler J."/>
            <person name="Calixte N."/>
            <person name="Calvo S."/>
            <person name="Camarata J."/>
            <person name="Campo K."/>
            <person name="Chang J."/>
            <person name="Cheshatsang Y."/>
            <person name="Citroen M."/>
            <person name="Collymore A."/>
            <person name="Considine T."/>
            <person name="Cook A."/>
            <person name="Cooke P."/>
            <person name="Corum B."/>
            <person name="Cuomo C."/>
            <person name="David R."/>
            <person name="Dawoe T."/>
            <person name="Degray S."/>
            <person name="Dodge S."/>
            <person name="Dooley K."/>
            <person name="Dorje P."/>
            <person name="Dorjee K."/>
            <person name="Dorris L."/>
            <person name="Duffey N."/>
            <person name="Dupes A."/>
            <person name="Elkins T."/>
            <person name="Engels R."/>
            <person name="Erickson J."/>
            <person name="Farina A."/>
            <person name="Faro S."/>
            <person name="Ferreira P."/>
            <person name="Fischer H."/>
            <person name="Fitzgerald M."/>
            <person name="Foley K."/>
            <person name="Gage D."/>
            <person name="Galagan J."/>
            <person name="Gearin G."/>
            <person name="Gnerre S."/>
            <person name="Gnirke A."/>
            <person name="Goyette A."/>
            <person name="Graham J."/>
            <person name="Grandbois E."/>
            <person name="Gyaltsen K."/>
            <person name="Hafez N."/>
            <person name="Hagopian D."/>
            <person name="Hagos B."/>
            <person name="Hall J."/>
            <person name="Hatcher B."/>
            <person name="Heller A."/>
            <person name="Higgins H."/>
            <person name="Honan T."/>
            <person name="Horn A."/>
            <person name="Houde N."/>
            <person name="Hughes L."/>
            <person name="Hulme W."/>
            <person name="Husby E."/>
            <person name="Iliev I."/>
            <person name="Jaffe D."/>
            <person name="Jones C."/>
            <person name="Kamal M."/>
            <person name="Kamat A."/>
            <person name="Kamvysselis M."/>
            <person name="Karlsson E."/>
            <person name="Kells C."/>
            <person name="Kieu A."/>
            <person name="Kisner P."/>
            <person name="Kodira C."/>
            <person name="Kulbokas E."/>
            <person name="Labutti K."/>
            <person name="Lama D."/>
            <person name="Landers T."/>
            <person name="Leger J."/>
            <person name="Levine S."/>
            <person name="Lewis D."/>
            <person name="Lewis T."/>
            <person name="Lindblad-toh K."/>
            <person name="Liu X."/>
            <person name="Lokyitsang T."/>
            <person name="Lokyitsang Y."/>
            <person name="Lucien O."/>
            <person name="Lui A."/>
            <person name="Ma L.J."/>
            <person name="Mabbitt R."/>
            <person name="Macdonald J."/>
            <person name="Maclean C."/>
            <person name="Major J."/>
            <person name="Manning J."/>
            <person name="Marabella R."/>
            <person name="Maru K."/>
            <person name="Matthews C."/>
            <person name="Mauceli E."/>
            <person name="Mccarthy M."/>
            <person name="Mcdonough S."/>
            <person name="Mcghee T."/>
            <person name="Meldrim J."/>
            <person name="Meneus L."/>
            <person name="Mesirov J."/>
            <person name="Mihalev A."/>
            <person name="Mihova T."/>
            <person name="Mikkelsen T."/>
            <person name="Mlenga V."/>
            <person name="Moru K."/>
            <person name="Mozes J."/>
            <person name="Mulrain L."/>
            <person name="Munson G."/>
            <person name="Naylor J."/>
            <person name="Newes C."/>
            <person name="Nguyen C."/>
            <person name="Nguyen N."/>
            <person name="Nguyen T."/>
            <person name="Nicol R."/>
            <person name="Nielsen C."/>
            <person name="Nizzari M."/>
            <person name="Norbu C."/>
            <person name="Norbu N."/>
            <person name="O'donnell P."/>
            <person name="Okoawo O."/>
            <person name="O'leary S."/>
            <person name="Omotosho B."/>
            <person name="O'neill K."/>
            <person name="Osman S."/>
            <person name="Parker S."/>
            <person name="Perrin D."/>
            <person name="Phunkhang P."/>
            <person name="Piqani B."/>
            <person name="Purcell S."/>
            <person name="Rachupka T."/>
            <person name="Ramasamy U."/>
            <person name="Rameau R."/>
            <person name="Ray V."/>
            <person name="Raymond C."/>
            <person name="Retta R."/>
            <person name="Richardson S."/>
            <person name="Rise C."/>
            <person name="Rodriguez J."/>
            <person name="Rogers J."/>
            <person name="Rogov P."/>
            <person name="Rutman M."/>
            <person name="Schupbach R."/>
            <person name="Seaman C."/>
            <person name="Settipalli S."/>
            <person name="Sharpe T."/>
            <person name="Sheridan J."/>
            <person name="Sherpa N."/>
            <person name="Shi J."/>
            <person name="Smirnov S."/>
            <person name="Smith C."/>
            <person name="Sougnez C."/>
            <person name="Spencer B."/>
            <person name="Stalker J."/>
            <person name="Stange-thomann N."/>
            <person name="Stavropoulos S."/>
            <person name="Stetson K."/>
            <person name="Stone C."/>
            <person name="Stone S."/>
            <person name="Stubbs M."/>
            <person name="Talamas J."/>
            <person name="Tchuinga P."/>
            <person name="Tenzing P."/>
            <person name="Tesfaye S."/>
            <person name="Theodore J."/>
            <person name="Thoulutsang Y."/>
            <person name="Topham K."/>
            <person name="Towey S."/>
            <person name="Tsamla T."/>
            <person name="Tsomo N."/>
            <person name="Vallee D."/>
            <person name="Vassiliev H."/>
            <person name="Venkataraman V."/>
            <person name="Vinson J."/>
            <person name="Vo A."/>
            <person name="Wade C."/>
            <person name="Wang S."/>
            <person name="Wangchuk T."/>
            <person name="Wangdi T."/>
            <person name="Whittaker C."/>
            <person name="Wilkinson J."/>
            <person name="Wu Y."/>
            <person name="Wyman D."/>
            <person name="Yadav S."/>
            <person name="Yang S."/>
            <person name="Yang X."/>
            <person name="Yeager S."/>
            <person name="Yee E."/>
            <person name="Young G."/>
            <person name="Zainoun J."/>
            <person name="Zembeck L."/>
            <person name="Zimmer A."/>
            <person name="Zody M."/>
            <person name="Lander E."/>
        </authorList>
    </citation>
    <scope>NUCLEOTIDE SEQUENCE [LARGE SCALE GENOMIC DNA]</scope>
</reference>
<evidence type="ECO:0000256" key="3">
    <source>
        <dbReference type="ARBA" id="ARBA00022490"/>
    </source>
</evidence>
<feature type="coiled-coil region" evidence="8">
    <location>
        <begin position="465"/>
        <end position="499"/>
    </location>
</feature>
<dbReference type="Proteomes" id="UP000007875">
    <property type="component" value="Unassembled WGS sequence"/>
</dbReference>
<dbReference type="GeneTree" id="ENSGT00730000111039"/>
<dbReference type="PANTHER" id="PTHR18879">
    <property type="entry name" value="CENTROSOMAL PROTEIN OF 290 KDA"/>
    <property type="match status" value="1"/>
</dbReference>
<organism evidence="10 11">
    <name type="scientific">Ciona savignyi</name>
    <name type="common">Pacific transparent sea squirt</name>
    <dbReference type="NCBI Taxonomy" id="51511"/>
    <lineage>
        <taxon>Eukaryota</taxon>
        <taxon>Metazoa</taxon>
        <taxon>Chordata</taxon>
        <taxon>Tunicata</taxon>
        <taxon>Ascidiacea</taxon>
        <taxon>Phlebobranchia</taxon>
        <taxon>Cionidae</taxon>
        <taxon>Ciona</taxon>
    </lineage>
</organism>
<feature type="coiled-coil region" evidence="8">
    <location>
        <begin position="920"/>
        <end position="976"/>
    </location>
</feature>
<dbReference type="PANTHER" id="PTHR18879:SF20">
    <property type="entry name" value="CENTROSOMAL PROTEIN OF 290 KDA"/>
    <property type="match status" value="1"/>
</dbReference>
<dbReference type="GO" id="GO:1905349">
    <property type="term" value="P:ciliary transition zone assembly"/>
    <property type="evidence" value="ECO:0007669"/>
    <property type="project" value="TreeGrafter"/>
</dbReference>
<proteinExistence type="predicted"/>
<dbReference type="GO" id="GO:1905515">
    <property type="term" value="P:non-motile cilium assembly"/>
    <property type="evidence" value="ECO:0007669"/>
    <property type="project" value="TreeGrafter"/>
</dbReference>
<dbReference type="GO" id="GO:0035869">
    <property type="term" value="C:ciliary transition zone"/>
    <property type="evidence" value="ECO:0007669"/>
    <property type="project" value="TreeGrafter"/>
</dbReference>
<feature type="domain" description="Centrosomal protein of 290kDa coiled-coil region" evidence="9">
    <location>
        <begin position="231"/>
        <end position="358"/>
    </location>
</feature>
<feature type="coiled-coil region" evidence="8">
    <location>
        <begin position="346"/>
        <end position="436"/>
    </location>
</feature>
<dbReference type="InterPro" id="IPR026201">
    <property type="entry name" value="Cep290"/>
</dbReference>
<evidence type="ECO:0000313" key="10">
    <source>
        <dbReference type="Ensembl" id="ENSCSAVP00000010852.1"/>
    </source>
</evidence>
<feature type="coiled-coil region" evidence="8">
    <location>
        <begin position="16"/>
        <end position="50"/>
    </location>
</feature>